<dbReference type="EMBL" id="GGEC01059316">
    <property type="protein sequence ID" value="MBX39800.1"/>
    <property type="molecule type" value="Transcribed_RNA"/>
</dbReference>
<protein>
    <submittedName>
        <fullName evidence="1">Uncharacterized protein</fullName>
    </submittedName>
</protein>
<name>A0A2P2NBK3_RHIMU</name>
<accession>A0A2P2NBK3</accession>
<organism evidence="1">
    <name type="scientific">Rhizophora mucronata</name>
    <name type="common">Asiatic mangrove</name>
    <dbReference type="NCBI Taxonomy" id="61149"/>
    <lineage>
        <taxon>Eukaryota</taxon>
        <taxon>Viridiplantae</taxon>
        <taxon>Streptophyta</taxon>
        <taxon>Embryophyta</taxon>
        <taxon>Tracheophyta</taxon>
        <taxon>Spermatophyta</taxon>
        <taxon>Magnoliopsida</taxon>
        <taxon>eudicotyledons</taxon>
        <taxon>Gunneridae</taxon>
        <taxon>Pentapetalae</taxon>
        <taxon>rosids</taxon>
        <taxon>fabids</taxon>
        <taxon>Malpighiales</taxon>
        <taxon>Rhizophoraceae</taxon>
        <taxon>Rhizophora</taxon>
    </lineage>
</organism>
<evidence type="ECO:0000313" key="1">
    <source>
        <dbReference type="EMBL" id="MBX39800.1"/>
    </source>
</evidence>
<sequence length="28" mass="3508">MRELASLILYVMLWNFLLDHLFRKVAWE</sequence>
<proteinExistence type="predicted"/>
<reference evidence="1" key="1">
    <citation type="submission" date="2018-02" db="EMBL/GenBank/DDBJ databases">
        <title>Rhizophora mucronata_Transcriptome.</title>
        <authorList>
            <person name="Meera S.P."/>
            <person name="Sreeshan A."/>
            <person name="Augustine A."/>
        </authorList>
    </citation>
    <scope>NUCLEOTIDE SEQUENCE</scope>
    <source>
        <tissue evidence="1">Leaf</tissue>
    </source>
</reference>
<dbReference type="AlphaFoldDB" id="A0A2P2NBK3"/>